<evidence type="ECO:0000313" key="1">
    <source>
        <dbReference type="EMBL" id="CDW21499.1"/>
    </source>
</evidence>
<name>A0A0K2T601_LEPSM</name>
<organism evidence="1">
    <name type="scientific">Lepeophtheirus salmonis</name>
    <name type="common">Salmon louse</name>
    <name type="synonym">Caligus salmonis</name>
    <dbReference type="NCBI Taxonomy" id="72036"/>
    <lineage>
        <taxon>Eukaryota</taxon>
        <taxon>Metazoa</taxon>
        <taxon>Ecdysozoa</taxon>
        <taxon>Arthropoda</taxon>
        <taxon>Crustacea</taxon>
        <taxon>Multicrustacea</taxon>
        <taxon>Hexanauplia</taxon>
        <taxon>Copepoda</taxon>
        <taxon>Siphonostomatoida</taxon>
        <taxon>Caligidae</taxon>
        <taxon>Lepeophtheirus</taxon>
    </lineage>
</organism>
<reference evidence="1" key="1">
    <citation type="submission" date="2014-05" db="EMBL/GenBank/DDBJ databases">
        <authorList>
            <person name="Chronopoulou M."/>
        </authorList>
    </citation>
    <scope>NUCLEOTIDE SEQUENCE</scope>
    <source>
        <tissue evidence="1">Whole organism</tissue>
    </source>
</reference>
<proteinExistence type="predicted"/>
<dbReference type="AlphaFoldDB" id="A0A0K2T601"/>
<dbReference type="EMBL" id="HACA01004138">
    <property type="protein sequence ID" value="CDW21499.1"/>
    <property type="molecule type" value="Transcribed_RNA"/>
</dbReference>
<accession>A0A0K2T601</accession>
<sequence>MKKIVTYHKLVSNLNRTTALKILAH</sequence>
<protein>
    <submittedName>
        <fullName evidence="1">Uncharacterized protein</fullName>
    </submittedName>
</protein>